<sequence>MSQGNTNGLPSTTSNDLKAFTEGAVLSFHNICYRVKVKNGFLPGRKPVQKEILSNI</sequence>
<protein>
    <submittedName>
        <fullName evidence="1">ATP-binding cassette sub- G member 2</fullName>
    </submittedName>
</protein>
<keyword evidence="2" id="KW-1185">Reference proteome</keyword>
<dbReference type="GO" id="GO:0005524">
    <property type="term" value="F:ATP binding"/>
    <property type="evidence" value="ECO:0007669"/>
    <property type="project" value="UniProtKB-KW"/>
</dbReference>
<comment type="caution">
    <text evidence="1">The sequence shown here is derived from an EMBL/GenBank/DDBJ whole genome shotgun (WGS) entry which is preliminary data.</text>
</comment>
<feature type="non-terminal residue" evidence="1">
    <location>
        <position position="56"/>
    </location>
</feature>
<evidence type="ECO:0000313" key="1">
    <source>
        <dbReference type="EMBL" id="KAK2115998.1"/>
    </source>
</evidence>
<accession>A0ABQ9W2Y4</accession>
<name>A0ABQ9W2Y4_SAGOE</name>
<reference evidence="1 2" key="1">
    <citation type="submission" date="2023-05" db="EMBL/GenBank/DDBJ databases">
        <title>B98-5 Cell Line De Novo Hybrid Assembly: An Optical Mapping Approach.</title>
        <authorList>
            <person name="Kananen K."/>
            <person name="Auerbach J.A."/>
            <person name="Kautto E."/>
            <person name="Blachly J.S."/>
        </authorList>
    </citation>
    <scope>NUCLEOTIDE SEQUENCE [LARGE SCALE GENOMIC DNA]</scope>
    <source>
        <strain evidence="1">B95-8</strain>
        <tissue evidence="1">Cell line</tissue>
    </source>
</reference>
<proteinExistence type="predicted"/>
<evidence type="ECO:0000313" key="2">
    <source>
        <dbReference type="Proteomes" id="UP001266305"/>
    </source>
</evidence>
<dbReference type="Proteomes" id="UP001266305">
    <property type="component" value="Unassembled WGS sequence"/>
</dbReference>
<keyword evidence="1" id="KW-0547">Nucleotide-binding</keyword>
<dbReference type="EMBL" id="JASSZA010000003">
    <property type="protein sequence ID" value="KAK2115998.1"/>
    <property type="molecule type" value="Genomic_DNA"/>
</dbReference>
<keyword evidence="1" id="KW-0067">ATP-binding</keyword>
<gene>
    <name evidence="1" type="primary">ABCG2_4</name>
    <name evidence="1" type="ORF">P7K49_006624</name>
</gene>
<organism evidence="1 2">
    <name type="scientific">Saguinus oedipus</name>
    <name type="common">Cotton-top tamarin</name>
    <name type="synonym">Oedipomidas oedipus</name>
    <dbReference type="NCBI Taxonomy" id="9490"/>
    <lineage>
        <taxon>Eukaryota</taxon>
        <taxon>Metazoa</taxon>
        <taxon>Chordata</taxon>
        <taxon>Craniata</taxon>
        <taxon>Vertebrata</taxon>
        <taxon>Euteleostomi</taxon>
        <taxon>Mammalia</taxon>
        <taxon>Eutheria</taxon>
        <taxon>Euarchontoglires</taxon>
        <taxon>Primates</taxon>
        <taxon>Haplorrhini</taxon>
        <taxon>Platyrrhini</taxon>
        <taxon>Cebidae</taxon>
        <taxon>Callitrichinae</taxon>
        <taxon>Saguinus</taxon>
    </lineage>
</organism>